<dbReference type="Gene3D" id="3.40.50.1820">
    <property type="entry name" value="alpha/beta hydrolase"/>
    <property type="match status" value="1"/>
</dbReference>
<evidence type="ECO:0000313" key="3">
    <source>
        <dbReference type="Proteomes" id="UP000886523"/>
    </source>
</evidence>
<dbReference type="InterPro" id="IPR029058">
    <property type="entry name" value="AB_hydrolase_fold"/>
</dbReference>
<name>A0A9P6DN32_9AGAM</name>
<dbReference type="Pfam" id="PF12697">
    <property type="entry name" value="Abhydrolase_6"/>
    <property type="match status" value="1"/>
</dbReference>
<accession>A0A9P6DN32</accession>
<dbReference type="Proteomes" id="UP000886523">
    <property type="component" value="Unassembled WGS sequence"/>
</dbReference>
<keyword evidence="3" id="KW-1185">Reference proteome</keyword>
<dbReference type="InterPro" id="IPR000073">
    <property type="entry name" value="AB_hydrolase_1"/>
</dbReference>
<organism evidence="2 3">
    <name type="scientific">Hydnum rufescens UP504</name>
    <dbReference type="NCBI Taxonomy" id="1448309"/>
    <lineage>
        <taxon>Eukaryota</taxon>
        <taxon>Fungi</taxon>
        <taxon>Dikarya</taxon>
        <taxon>Basidiomycota</taxon>
        <taxon>Agaricomycotina</taxon>
        <taxon>Agaricomycetes</taxon>
        <taxon>Cantharellales</taxon>
        <taxon>Hydnaceae</taxon>
        <taxon>Hydnum</taxon>
    </lineage>
</organism>
<evidence type="ECO:0000259" key="1">
    <source>
        <dbReference type="Pfam" id="PF12697"/>
    </source>
</evidence>
<protein>
    <recommendedName>
        <fullName evidence="1">AB hydrolase-1 domain-containing protein</fullName>
    </recommendedName>
</protein>
<proteinExistence type="predicted"/>
<dbReference type="OrthoDB" id="94039at2759"/>
<feature type="domain" description="AB hydrolase-1" evidence="1">
    <location>
        <begin position="157"/>
        <end position="329"/>
    </location>
</feature>
<dbReference type="AlphaFoldDB" id="A0A9P6DN32"/>
<evidence type="ECO:0000313" key="2">
    <source>
        <dbReference type="EMBL" id="KAF9508581.1"/>
    </source>
</evidence>
<reference evidence="2" key="1">
    <citation type="journal article" date="2020" name="Nat. Commun.">
        <title>Large-scale genome sequencing of mycorrhizal fungi provides insights into the early evolution of symbiotic traits.</title>
        <authorList>
            <person name="Miyauchi S."/>
            <person name="Kiss E."/>
            <person name="Kuo A."/>
            <person name="Drula E."/>
            <person name="Kohler A."/>
            <person name="Sanchez-Garcia M."/>
            <person name="Morin E."/>
            <person name="Andreopoulos B."/>
            <person name="Barry K.W."/>
            <person name="Bonito G."/>
            <person name="Buee M."/>
            <person name="Carver A."/>
            <person name="Chen C."/>
            <person name="Cichocki N."/>
            <person name="Clum A."/>
            <person name="Culley D."/>
            <person name="Crous P.W."/>
            <person name="Fauchery L."/>
            <person name="Girlanda M."/>
            <person name="Hayes R.D."/>
            <person name="Keri Z."/>
            <person name="LaButti K."/>
            <person name="Lipzen A."/>
            <person name="Lombard V."/>
            <person name="Magnuson J."/>
            <person name="Maillard F."/>
            <person name="Murat C."/>
            <person name="Nolan M."/>
            <person name="Ohm R.A."/>
            <person name="Pangilinan J."/>
            <person name="Pereira M.F."/>
            <person name="Perotto S."/>
            <person name="Peter M."/>
            <person name="Pfister S."/>
            <person name="Riley R."/>
            <person name="Sitrit Y."/>
            <person name="Stielow J.B."/>
            <person name="Szollosi G."/>
            <person name="Zifcakova L."/>
            <person name="Stursova M."/>
            <person name="Spatafora J.W."/>
            <person name="Tedersoo L."/>
            <person name="Vaario L.M."/>
            <person name="Yamada A."/>
            <person name="Yan M."/>
            <person name="Wang P."/>
            <person name="Xu J."/>
            <person name="Bruns T."/>
            <person name="Baldrian P."/>
            <person name="Vilgalys R."/>
            <person name="Dunand C."/>
            <person name="Henrissat B."/>
            <person name="Grigoriev I.V."/>
            <person name="Hibbett D."/>
            <person name="Nagy L.G."/>
            <person name="Martin F.M."/>
        </authorList>
    </citation>
    <scope>NUCLEOTIDE SEQUENCE</scope>
    <source>
        <strain evidence="2">UP504</strain>
    </source>
</reference>
<sequence length="454" mass="51140">MSSSIPRPSPLPNYRPFPIRRLRNLPTALPTFESYPPLPSPPRSPDFIPGYSVTTHIIPASYPRQSFLEPRRYPHVEPVPFAPPPPEEKRKRQAWAVDTGAKLRGKRAALLKLRTENHGSEVKKDPQESTGPIFWNVINRYARIGAPKDRKAIGITVLVSHANGFHKEVWEPTIKHLISLCDRPSSGIHIDEVWSIDTANSGDSALLNDKYLGDVFDWIDHTRDLLNLLENFIPEGPFVATTQPLPVHLDRVSSECSSRRQKSGFHDRNVVAIGHSIGGCTIANAACANPHIFHSIALVDPIIFPERNRRPDNFVNGALLRRHSWSSRSEAKALLLRSPFFSVWVPEALDLYVKYGLVDIPPSEGGGVRLKMSNFQATVCFADDNFEKETYEILRELDEKVKIKWIMAREPLDENTVDLTQAAVWRRPVNSSNVKVNSGHLVCPVSLLVMYNLM</sequence>
<gene>
    <name evidence="2" type="ORF">BS47DRAFT_1302619</name>
</gene>
<comment type="caution">
    <text evidence="2">The sequence shown here is derived from an EMBL/GenBank/DDBJ whole genome shotgun (WGS) entry which is preliminary data.</text>
</comment>
<dbReference type="SUPFAM" id="SSF53474">
    <property type="entry name" value="alpha/beta-Hydrolases"/>
    <property type="match status" value="1"/>
</dbReference>
<dbReference type="EMBL" id="MU129055">
    <property type="protein sequence ID" value="KAF9508581.1"/>
    <property type="molecule type" value="Genomic_DNA"/>
</dbReference>